<dbReference type="Proteomes" id="UP001056386">
    <property type="component" value="Chromosome 1"/>
</dbReference>
<keyword evidence="10" id="KW-0378">Hydrolase</keyword>
<comment type="similarity">
    <text evidence="2 6">Belongs to the band 7/mec-2 family. HflK subfamily.</text>
</comment>
<dbReference type="InterPro" id="IPR010201">
    <property type="entry name" value="HflK"/>
</dbReference>
<comment type="subunit">
    <text evidence="6">HflC and HflK may interact to form a multimeric complex.</text>
</comment>
<evidence type="ECO:0000256" key="6">
    <source>
        <dbReference type="RuleBase" id="RU364113"/>
    </source>
</evidence>
<dbReference type="Gene3D" id="3.30.479.30">
    <property type="entry name" value="Band 7 domain"/>
    <property type="match status" value="1"/>
</dbReference>
<keyword evidence="13" id="KW-1185">Reference proteome</keyword>
<evidence type="ECO:0000259" key="9">
    <source>
        <dbReference type="SMART" id="SM00244"/>
    </source>
</evidence>
<evidence type="ECO:0000313" key="10">
    <source>
        <dbReference type="EMBL" id="QPQ93642.1"/>
    </source>
</evidence>
<keyword evidence="4 6" id="KW-1133">Transmembrane helix</keyword>
<dbReference type="GO" id="GO:0008233">
    <property type="term" value="F:peptidase activity"/>
    <property type="evidence" value="ECO:0007669"/>
    <property type="project" value="UniProtKB-KW"/>
</dbReference>
<evidence type="ECO:0000256" key="8">
    <source>
        <dbReference type="SAM" id="MobiDB-lite"/>
    </source>
</evidence>
<evidence type="ECO:0000256" key="4">
    <source>
        <dbReference type="ARBA" id="ARBA00022989"/>
    </source>
</evidence>
<evidence type="ECO:0000256" key="2">
    <source>
        <dbReference type="ARBA" id="ARBA00006971"/>
    </source>
</evidence>
<dbReference type="EMBL" id="CP099587">
    <property type="protein sequence ID" value="USS44733.1"/>
    <property type="molecule type" value="Genomic_DNA"/>
</dbReference>
<evidence type="ECO:0000313" key="13">
    <source>
        <dbReference type="Proteomes" id="UP001056386"/>
    </source>
</evidence>
<reference evidence="11" key="2">
    <citation type="submission" date="2022-06" db="EMBL/GenBank/DDBJ databases">
        <title>Draft genome sequence of Burkholderia glumae strain GR20004 isolated from rice panicle showing bacterial panicle blight.</title>
        <authorList>
            <person name="Choi S.Y."/>
            <person name="Lee Y.H."/>
        </authorList>
    </citation>
    <scope>NUCLEOTIDE SEQUENCE</scope>
    <source>
        <strain evidence="11">GR20004</strain>
    </source>
</reference>
<dbReference type="PANTHER" id="PTHR43327">
    <property type="entry name" value="STOMATIN-LIKE PROTEIN 2, MITOCHONDRIAL"/>
    <property type="match status" value="1"/>
</dbReference>
<dbReference type="InterPro" id="IPR036013">
    <property type="entry name" value="Band_7/SPFH_dom_sf"/>
</dbReference>
<dbReference type="RefSeq" id="WP_015875497.1">
    <property type="nucleotide sequence ID" value="NZ_CP021074.1"/>
</dbReference>
<organism evidence="10 12">
    <name type="scientific">Burkholderia glumae</name>
    <name type="common">Pseudomonas glumae</name>
    <dbReference type="NCBI Taxonomy" id="337"/>
    <lineage>
        <taxon>Bacteria</taxon>
        <taxon>Pseudomonadati</taxon>
        <taxon>Pseudomonadota</taxon>
        <taxon>Betaproteobacteria</taxon>
        <taxon>Burkholderiales</taxon>
        <taxon>Burkholderiaceae</taxon>
        <taxon>Burkholderia</taxon>
    </lineage>
</organism>
<dbReference type="SUPFAM" id="SSF117892">
    <property type="entry name" value="Band 7/SPFH domain"/>
    <property type="match status" value="1"/>
</dbReference>
<dbReference type="GeneID" id="45697865"/>
<reference evidence="10 12" key="1">
    <citation type="submission" date="2020-12" db="EMBL/GenBank/DDBJ databases">
        <title>FDA dAtabase for Regulatory Grade micrObial Sequences (FDA-ARGOS): Supporting development and validation of Infectious Disease Dx tests.</title>
        <authorList>
            <person name="Minogue T."/>
            <person name="Wolcott M."/>
            <person name="Wasieloski L."/>
            <person name="Aguilar W."/>
            <person name="Moore D."/>
            <person name="Jaissle J."/>
            <person name="Tallon L."/>
            <person name="Sadzewicz L."/>
            <person name="Zhao X."/>
            <person name="Boylan J."/>
            <person name="Ott S."/>
            <person name="Bowen H."/>
            <person name="Vavikolanu K."/>
            <person name="Mehta A."/>
            <person name="Aluvathingal J."/>
            <person name="Nadendla S."/>
            <person name="Yan Y."/>
            <person name="Sichtig H."/>
        </authorList>
    </citation>
    <scope>NUCLEOTIDE SEQUENCE [LARGE SCALE GENOMIC DNA]</scope>
    <source>
        <strain evidence="10 12">FDAARGOS_949</strain>
    </source>
</reference>
<feature type="coiled-coil region" evidence="7">
    <location>
        <begin position="263"/>
        <end position="290"/>
    </location>
</feature>
<name>A0AAP9Y2S2_BURGL</name>
<evidence type="ECO:0000313" key="11">
    <source>
        <dbReference type="EMBL" id="USS44733.1"/>
    </source>
</evidence>
<dbReference type="Proteomes" id="UP000594892">
    <property type="component" value="Chromosome 2"/>
</dbReference>
<dbReference type="InterPro" id="IPR020980">
    <property type="entry name" value="Membrane_HflK_N"/>
</dbReference>
<comment type="function">
    <text evidence="6">HflC and HflK could encode or regulate a protease.</text>
</comment>
<dbReference type="SMART" id="SM00244">
    <property type="entry name" value="PHB"/>
    <property type="match status" value="1"/>
</dbReference>
<feature type="region of interest" description="Disordered" evidence="8">
    <location>
        <begin position="1"/>
        <end position="55"/>
    </location>
</feature>
<keyword evidence="5 6" id="KW-0472">Membrane</keyword>
<feature type="region of interest" description="Disordered" evidence="8">
    <location>
        <begin position="391"/>
        <end position="470"/>
    </location>
</feature>
<evidence type="ECO:0000256" key="7">
    <source>
        <dbReference type="SAM" id="Coils"/>
    </source>
</evidence>
<evidence type="ECO:0000256" key="3">
    <source>
        <dbReference type="ARBA" id="ARBA00022692"/>
    </source>
</evidence>
<dbReference type="EMBL" id="CP065601">
    <property type="protein sequence ID" value="QPQ93642.1"/>
    <property type="molecule type" value="Genomic_DNA"/>
</dbReference>
<dbReference type="Pfam" id="PF01145">
    <property type="entry name" value="Band_7"/>
    <property type="match status" value="1"/>
</dbReference>
<protein>
    <recommendedName>
        <fullName evidence="6">Protein HflK</fullName>
    </recommendedName>
</protein>
<dbReference type="AlphaFoldDB" id="A0AAP9Y2S2"/>
<keyword evidence="10" id="KW-0645">Protease</keyword>
<dbReference type="GO" id="GO:0006508">
    <property type="term" value="P:proteolysis"/>
    <property type="evidence" value="ECO:0007669"/>
    <property type="project" value="UniProtKB-KW"/>
</dbReference>
<keyword evidence="7" id="KW-0175">Coiled coil</keyword>
<evidence type="ECO:0000313" key="12">
    <source>
        <dbReference type="Proteomes" id="UP000594892"/>
    </source>
</evidence>
<keyword evidence="3 6" id="KW-0812">Transmembrane</keyword>
<dbReference type="PANTHER" id="PTHR43327:SF2">
    <property type="entry name" value="MODULATOR OF FTSH PROTEASE HFLK"/>
    <property type="match status" value="1"/>
</dbReference>
<sequence>MNDYNERSTWLRKRPMLSINDPRWGRGGGNDDKPRGNEPKRPQSDGDGPPDLDEMWRNFNRRLSGLFGGKGGGGGNRGLRPDNGRAARVGVGIVIGVLVAVYAGSGIFIVPDGQTGVVLQFGEYRGTVDQGVHWRLPYPFESHEVVDTSQMHATEIGRNNVVRPANVKDASMLTRDGDIVDVRFIVQYRIRSATDYLFRTVDPELTVRQSAQAAIRRIVGAQAASDVIDSDRDALRDALMQAIQHDLDRDQTGLVVTNVVIQAAQLPEQVQAATDEVAKARQQGEAAKNAAQAYADGLLPRARGDAAKLIEDAKAYADRVVTQAQGDADRYKQVYAQYEKAPAVVRERMYLDTMQEIYSKAIKVYVGSKAGNSVVYLPLDKIVEQQRQHAADAAASSTAPAGAAPANGADMNGAAGGNAQASGSNPPAASAGSSAATAASPASAASDAPGNEALRSRDALRSRSREDDLQ</sequence>
<dbReference type="CDD" id="cd03404">
    <property type="entry name" value="SPFH_HflK"/>
    <property type="match status" value="1"/>
</dbReference>
<dbReference type="GO" id="GO:0016020">
    <property type="term" value="C:membrane"/>
    <property type="evidence" value="ECO:0007669"/>
    <property type="project" value="UniProtKB-SubCell"/>
</dbReference>
<feature type="domain" description="Band 7" evidence="9">
    <location>
        <begin position="105"/>
        <end position="278"/>
    </location>
</feature>
<evidence type="ECO:0000256" key="5">
    <source>
        <dbReference type="ARBA" id="ARBA00023136"/>
    </source>
</evidence>
<proteinExistence type="inferred from homology"/>
<feature type="transmembrane region" description="Helical" evidence="6">
    <location>
        <begin position="89"/>
        <end position="110"/>
    </location>
</feature>
<dbReference type="InterPro" id="IPR050710">
    <property type="entry name" value="Band7/mec-2_domain"/>
</dbReference>
<dbReference type="NCBIfam" id="TIGR01933">
    <property type="entry name" value="hflK"/>
    <property type="match status" value="1"/>
</dbReference>
<accession>A0AAP9Y2S2</accession>
<feature type="compositionally biased region" description="Basic and acidic residues" evidence="8">
    <location>
        <begin position="454"/>
        <end position="470"/>
    </location>
</feature>
<feature type="compositionally biased region" description="Low complexity" evidence="8">
    <location>
        <begin position="391"/>
        <end position="453"/>
    </location>
</feature>
<gene>
    <name evidence="10" type="primary">hflK</name>
    <name evidence="10" type="ORF">I6H06_15575</name>
    <name evidence="11" type="ORF">NFI99_24220</name>
</gene>
<dbReference type="Pfam" id="PF12221">
    <property type="entry name" value="HflK_N"/>
    <property type="match status" value="1"/>
</dbReference>
<dbReference type="InterPro" id="IPR001107">
    <property type="entry name" value="Band_7"/>
</dbReference>
<feature type="compositionally biased region" description="Basic and acidic residues" evidence="8">
    <location>
        <begin position="29"/>
        <end position="44"/>
    </location>
</feature>
<comment type="subcellular location">
    <subcellularLocation>
        <location evidence="1">Membrane</location>
        <topology evidence="1">Single-pass membrane protein</topology>
    </subcellularLocation>
</comment>
<evidence type="ECO:0000256" key="1">
    <source>
        <dbReference type="ARBA" id="ARBA00004167"/>
    </source>
</evidence>